<protein>
    <submittedName>
        <fullName evidence="7">Hemin import ATP-binding protein hmuV</fullName>
        <ecNumber evidence="7">3.6.3.-</ecNumber>
    </submittedName>
</protein>
<organism evidence="7">
    <name type="scientific">Magnetococcus massalia (strain MO-1)</name>
    <dbReference type="NCBI Taxonomy" id="451514"/>
    <lineage>
        <taxon>Bacteria</taxon>
        <taxon>Pseudomonadati</taxon>
        <taxon>Pseudomonadota</taxon>
        <taxon>Magnetococcia</taxon>
        <taxon>Magnetococcales</taxon>
        <taxon>Magnetococcaceae</taxon>
        <taxon>Magnetococcus</taxon>
    </lineage>
</organism>
<dbReference type="Gene3D" id="3.40.50.300">
    <property type="entry name" value="P-loop containing nucleotide triphosphate hydrolases"/>
    <property type="match status" value="1"/>
</dbReference>
<name>A0A1S7LMU5_MAGMO</name>
<dbReference type="PANTHER" id="PTHR42794">
    <property type="entry name" value="HEMIN IMPORT ATP-BINDING PROTEIN HMUV"/>
    <property type="match status" value="1"/>
</dbReference>
<dbReference type="SUPFAM" id="SSF52540">
    <property type="entry name" value="P-loop containing nucleoside triphosphate hydrolases"/>
    <property type="match status" value="1"/>
</dbReference>
<keyword evidence="4" id="KW-1278">Translocase</keyword>
<dbReference type="SMART" id="SM00382">
    <property type="entry name" value="AAA"/>
    <property type="match status" value="1"/>
</dbReference>
<dbReference type="PANTHER" id="PTHR42794:SF1">
    <property type="entry name" value="HEMIN IMPORT ATP-BINDING PROTEIN HMUV"/>
    <property type="match status" value="1"/>
</dbReference>
<dbReference type="Pfam" id="PF00005">
    <property type="entry name" value="ABC_tran"/>
    <property type="match status" value="1"/>
</dbReference>
<evidence type="ECO:0000256" key="4">
    <source>
        <dbReference type="ARBA" id="ARBA00022967"/>
    </source>
</evidence>
<evidence type="ECO:0000256" key="1">
    <source>
        <dbReference type="ARBA" id="ARBA00022448"/>
    </source>
</evidence>
<dbReference type="InterPro" id="IPR003439">
    <property type="entry name" value="ABC_transporter-like_ATP-bd"/>
</dbReference>
<proteinExistence type="predicted"/>
<dbReference type="AlphaFoldDB" id="A0A1S7LMU5"/>
<dbReference type="InterPro" id="IPR017871">
    <property type="entry name" value="ABC_transporter-like_CS"/>
</dbReference>
<dbReference type="GO" id="GO:0016887">
    <property type="term" value="F:ATP hydrolysis activity"/>
    <property type="evidence" value="ECO:0007669"/>
    <property type="project" value="InterPro"/>
</dbReference>
<dbReference type="GO" id="GO:0005524">
    <property type="term" value="F:ATP binding"/>
    <property type="evidence" value="ECO:0007669"/>
    <property type="project" value="UniProtKB-KW"/>
</dbReference>
<evidence type="ECO:0000313" key="7">
    <source>
        <dbReference type="EMBL" id="CRH08190.1"/>
    </source>
</evidence>
<evidence type="ECO:0000256" key="5">
    <source>
        <dbReference type="ARBA" id="ARBA00037066"/>
    </source>
</evidence>
<sequence>MKPLLSLHHATIEIGEKRICSGFDLTLHAGESVAILGRNGVGKSTLLRAMMGLHPLQAGEVVLGDQPLTQWRSRARAKQIGMLFQQQAFELPTTVAETVMLGRHPHIATWGWEGEADRQRVNQALEAVDLTSLAHRSIAALSGGERRRVEIAMLLAQAPRLMLLDEPVNHLDLPHQVQVLQHMRSLTQAGQGVVMVMHDINLTLRMADRLLLMIEPGEVVDSAPEALDAALLTRVLGQPMEAINHQGETFWQPGFR</sequence>
<dbReference type="EMBL" id="LO017727">
    <property type="protein sequence ID" value="CRH08190.1"/>
    <property type="molecule type" value="Genomic_DNA"/>
</dbReference>
<dbReference type="PROSITE" id="PS00211">
    <property type="entry name" value="ABC_TRANSPORTER_1"/>
    <property type="match status" value="1"/>
</dbReference>
<feature type="domain" description="ABC transporter" evidence="6">
    <location>
        <begin position="5"/>
        <end position="240"/>
    </location>
</feature>
<keyword evidence="3 7" id="KW-0067">ATP-binding</keyword>
<dbReference type="EC" id="3.6.3.-" evidence="7"/>
<reference evidence="7" key="1">
    <citation type="submission" date="2015-04" db="EMBL/GenBank/DDBJ databases">
        <authorList>
            <person name="Syromyatnikov M.Y."/>
            <person name="Popov V.N."/>
        </authorList>
    </citation>
    <scope>NUCLEOTIDE SEQUENCE</scope>
    <source>
        <strain evidence="7">MO-1</strain>
    </source>
</reference>
<keyword evidence="7" id="KW-0378">Hydrolase</keyword>
<dbReference type="CDD" id="cd03214">
    <property type="entry name" value="ABC_Iron-Siderophores_B12_Hemin"/>
    <property type="match status" value="1"/>
</dbReference>
<dbReference type="InterPro" id="IPR003593">
    <property type="entry name" value="AAA+_ATPase"/>
</dbReference>
<evidence type="ECO:0000259" key="6">
    <source>
        <dbReference type="PROSITE" id="PS50893"/>
    </source>
</evidence>
<evidence type="ECO:0000256" key="2">
    <source>
        <dbReference type="ARBA" id="ARBA00022741"/>
    </source>
</evidence>
<accession>A0A1S7LMU5</accession>
<comment type="function">
    <text evidence="5">Part of the ABC transporter complex HmuTUV involved in hemin import. Responsible for energy coupling to the transport system.</text>
</comment>
<evidence type="ECO:0000256" key="3">
    <source>
        <dbReference type="ARBA" id="ARBA00022840"/>
    </source>
</evidence>
<keyword evidence="1" id="KW-0813">Transport</keyword>
<dbReference type="InterPro" id="IPR027417">
    <property type="entry name" value="P-loop_NTPase"/>
</dbReference>
<gene>
    <name evidence="7" type="primary">hmuV</name>
    <name evidence="7" type="ORF">MAGMO_4062</name>
</gene>
<keyword evidence="2" id="KW-0547">Nucleotide-binding</keyword>
<dbReference type="PROSITE" id="PS50893">
    <property type="entry name" value="ABC_TRANSPORTER_2"/>
    <property type="match status" value="1"/>
</dbReference>